<dbReference type="AlphaFoldDB" id="L8WGU5"/>
<proteinExistence type="predicted"/>
<keyword evidence="2" id="KW-1185">Reference proteome</keyword>
<gene>
    <name evidence="1" type="ORF">AG1IA_08563</name>
</gene>
<accession>L8WGU5</accession>
<protein>
    <submittedName>
        <fullName evidence="1">Uncharacterized protein</fullName>
    </submittedName>
</protein>
<evidence type="ECO:0000313" key="2">
    <source>
        <dbReference type="Proteomes" id="UP000011668"/>
    </source>
</evidence>
<evidence type="ECO:0000313" key="1">
    <source>
        <dbReference type="EMBL" id="ELU37401.1"/>
    </source>
</evidence>
<dbReference type="EMBL" id="AFRT01002653">
    <property type="protein sequence ID" value="ELU37401.1"/>
    <property type="molecule type" value="Genomic_DNA"/>
</dbReference>
<dbReference type="Proteomes" id="UP000011668">
    <property type="component" value="Unassembled WGS sequence"/>
</dbReference>
<organism evidence="1 2">
    <name type="scientific">Thanatephorus cucumeris (strain AG1-IA)</name>
    <name type="common">Rice sheath blight fungus</name>
    <name type="synonym">Rhizoctonia solani</name>
    <dbReference type="NCBI Taxonomy" id="983506"/>
    <lineage>
        <taxon>Eukaryota</taxon>
        <taxon>Fungi</taxon>
        <taxon>Dikarya</taxon>
        <taxon>Basidiomycota</taxon>
        <taxon>Agaricomycotina</taxon>
        <taxon>Agaricomycetes</taxon>
        <taxon>Cantharellales</taxon>
        <taxon>Ceratobasidiaceae</taxon>
        <taxon>Rhizoctonia</taxon>
        <taxon>Rhizoctonia solani AG-1</taxon>
    </lineage>
</organism>
<comment type="caution">
    <text evidence="1">The sequence shown here is derived from an EMBL/GenBank/DDBJ whole genome shotgun (WGS) entry which is preliminary data.</text>
</comment>
<sequence>MAQISCVRGFNKAPHDFSPAKLTTVAIFPCLPFLRSLCPKRHQRGWNPGSATHDLVREDRGCKPGFISIQSTLHKQLFGLIANADILFLRGKRGGTLNEIFEKPGKKIRYVVDSRRFHSDEDEGTASPRFSCLTSACSLPRCHNGGKGTSMEYDVFCPDPGVYLVLTKVVP</sequence>
<dbReference type="HOGENOM" id="CLU_1563936_0_0_1"/>
<name>L8WGU5_THACA</name>
<reference evidence="1 2" key="1">
    <citation type="journal article" date="2013" name="Nat. Commun.">
        <title>The evolution and pathogenic mechanisms of the rice sheath blight pathogen.</title>
        <authorList>
            <person name="Zheng A."/>
            <person name="Lin R."/>
            <person name="Xu L."/>
            <person name="Qin P."/>
            <person name="Tang C."/>
            <person name="Ai P."/>
            <person name="Zhang D."/>
            <person name="Liu Y."/>
            <person name="Sun Z."/>
            <person name="Feng H."/>
            <person name="Wang Y."/>
            <person name="Chen Y."/>
            <person name="Liang X."/>
            <person name="Fu R."/>
            <person name="Li Q."/>
            <person name="Zhang J."/>
            <person name="Yu X."/>
            <person name="Xie Z."/>
            <person name="Ding L."/>
            <person name="Guan P."/>
            <person name="Tang J."/>
            <person name="Liang Y."/>
            <person name="Wang S."/>
            <person name="Deng Q."/>
            <person name="Li S."/>
            <person name="Zhu J."/>
            <person name="Wang L."/>
            <person name="Liu H."/>
            <person name="Li P."/>
        </authorList>
    </citation>
    <scope>NUCLEOTIDE SEQUENCE [LARGE SCALE GENOMIC DNA]</scope>
    <source>
        <strain evidence="2">AG-1 IA</strain>
    </source>
</reference>